<sequence length="297" mass="34598">FYKTPTDVSSHTENPTHFRRFVPILNSLISITMAESVYKTLDEEMQHSVDEKVELAKSYWITGQYDFCVINCEEDQEIVNEFRAEFCAKYKVCGVVECDPQMYKISDYFDRIEEMVQRSTFVFLYISNNFGKDKMCLRHRSDLLTRFIEDKTLSLIPIYTKPEYVAMTPGGLRGVTGFKLFVKNEDSFRVRSTFNEETRKRRIQREKIEERELKLKENEVRENIARQLLERRRSSQLSDLGTPTRTPVGNITNVGSANNMHVGNVYNINVMNTTDASIILEQLHVDDDDDDDGDDNC</sequence>
<dbReference type="EnsemblMetazoa" id="SMAR004756-RA">
    <property type="protein sequence ID" value="SMAR004756-PA"/>
    <property type="gene ID" value="SMAR004756"/>
</dbReference>
<evidence type="ECO:0000313" key="2">
    <source>
        <dbReference type="Proteomes" id="UP000014500"/>
    </source>
</evidence>
<keyword evidence="2" id="KW-1185">Reference proteome</keyword>
<name>T1IUD4_STRMM</name>
<reference evidence="2" key="1">
    <citation type="submission" date="2011-05" db="EMBL/GenBank/DDBJ databases">
        <authorList>
            <person name="Richards S.R."/>
            <person name="Qu J."/>
            <person name="Jiang H."/>
            <person name="Jhangiani S.N."/>
            <person name="Agravi P."/>
            <person name="Goodspeed R."/>
            <person name="Gross S."/>
            <person name="Mandapat C."/>
            <person name="Jackson L."/>
            <person name="Mathew T."/>
            <person name="Pu L."/>
            <person name="Thornton R."/>
            <person name="Saada N."/>
            <person name="Wilczek-Boney K.B."/>
            <person name="Lee S."/>
            <person name="Kovar C."/>
            <person name="Wu Y."/>
            <person name="Scherer S.E."/>
            <person name="Worley K.C."/>
            <person name="Muzny D.M."/>
            <person name="Gibbs R."/>
        </authorList>
    </citation>
    <scope>NUCLEOTIDE SEQUENCE</scope>
    <source>
        <strain evidence="2">Brora</strain>
    </source>
</reference>
<dbReference type="eggNOG" id="ENOG502T19R">
    <property type="taxonomic scope" value="Eukaryota"/>
</dbReference>
<dbReference type="InterPro" id="IPR035897">
    <property type="entry name" value="Toll_tir_struct_dom_sf"/>
</dbReference>
<dbReference type="EMBL" id="JH431527">
    <property type="status" value="NOT_ANNOTATED_CDS"/>
    <property type="molecule type" value="Genomic_DNA"/>
</dbReference>
<proteinExistence type="predicted"/>
<organism evidence="1 2">
    <name type="scientific">Strigamia maritima</name>
    <name type="common">European centipede</name>
    <name type="synonym">Geophilus maritimus</name>
    <dbReference type="NCBI Taxonomy" id="126957"/>
    <lineage>
        <taxon>Eukaryota</taxon>
        <taxon>Metazoa</taxon>
        <taxon>Ecdysozoa</taxon>
        <taxon>Arthropoda</taxon>
        <taxon>Myriapoda</taxon>
        <taxon>Chilopoda</taxon>
        <taxon>Pleurostigmophora</taxon>
        <taxon>Geophilomorpha</taxon>
        <taxon>Linotaeniidae</taxon>
        <taxon>Strigamia</taxon>
    </lineage>
</organism>
<dbReference type="Proteomes" id="UP000014500">
    <property type="component" value="Unassembled WGS sequence"/>
</dbReference>
<protein>
    <recommendedName>
        <fullName evidence="3">TIR domain-containing protein</fullName>
    </recommendedName>
</protein>
<dbReference type="Gene3D" id="3.40.50.10140">
    <property type="entry name" value="Toll/interleukin-1 receptor homology (TIR) domain"/>
    <property type="match status" value="1"/>
</dbReference>
<dbReference type="HOGENOM" id="CLU_938700_0_0_1"/>
<evidence type="ECO:0000313" key="1">
    <source>
        <dbReference type="EnsemblMetazoa" id="SMAR004756-PA"/>
    </source>
</evidence>
<dbReference type="AlphaFoldDB" id="T1IUD4"/>
<evidence type="ECO:0008006" key="3">
    <source>
        <dbReference type="Google" id="ProtNLM"/>
    </source>
</evidence>
<accession>T1IUD4</accession>
<dbReference type="SUPFAM" id="SSF52200">
    <property type="entry name" value="Toll/Interleukin receptor TIR domain"/>
    <property type="match status" value="1"/>
</dbReference>
<reference evidence="1" key="2">
    <citation type="submission" date="2015-02" db="UniProtKB">
        <authorList>
            <consortium name="EnsemblMetazoa"/>
        </authorList>
    </citation>
    <scope>IDENTIFICATION</scope>
</reference>